<accession>A0AAE3E786</accession>
<sequence length="392" mass="45216">MSKGQIFHSTFSEYTDPYTGTVVKRLTDPSILSHHMYFYNRMTTSDGQYLLICQKRDEGRQLYTLNLHNGEIRQITEGDGVGQDSAMFSHDDKTIFYQQNNRFCTMDAQTLETHCFYETPEGWSGSAPGMSSDNRFMSIVETKQDTLPPRDGSAGWNFFALTCEAKPLCRIVYIDVETGKSHVVLEDHCWFGHTQIRPNDPDTILFCHEGPYDLIDARLWLIQSDGSRYRCCRKQPSDLILTHEFWLPDGSKFAYVYRETTGDKIENIRLMDPETLKEEILMPCSPFAHFICDKKNEYMVGDSQGSDVPIHLLTEEMLKEKANTISNDFIYLIDVKKRIEKKLCYHGTSWLAKHGNPQDSHPHPCFSEDNKSIIFVSDREGLPCIYQVMLNN</sequence>
<dbReference type="GO" id="GO:0047487">
    <property type="term" value="F:oligogalacturonide lyase activity"/>
    <property type="evidence" value="ECO:0007669"/>
    <property type="project" value="InterPro"/>
</dbReference>
<evidence type="ECO:0000259" key="1">
    <source>
        <dbReference type="Pfam" id="PF14583"/>
    </source>
</evidence>
<feature type="domain" description="Oligogalacturonate lyase" evidence="1">
    <location>
        <begin position="1"/>
        <end position="390"/>
    </location>
</feature>
<dbReference type="Proteomes" id="UP001198200">
    <property type="component" value="Unassembled WGS sequence"/>
</dbReference>
<reference evidence="2 3" key="1">
    <citation type="submission" date="2021-10" db="EMBL/GenBank/DDBJ databases">
        <title>Anaerobic single-cell dispensing facilitates the cultivation of human gut bacteria.</title>
        <authorList>
            <person name="Afrizal A."/>
        </authorList>
    </citation>
    <scope>NUCLEOTIDE SEQUENCE [LARGE SCALE GENOMIC DNA]</scope>
    <source>
        <strain evidence="2 3">CLA-AA-H224</strain>
    </source>
</reference>
<keyword evidence="3" id="KW-1185">Reference proteome</keyword>
<proteinExistence type="predicted"/>
<name>A0AAE3E786_9FIRM</name>
<dbReference type="InterPro" id="IPR027946">
    <property type="entry name" value="Ogl_dom"/>
</dbReference>
<comment type="caution">
    <text evidence="2">The sequence shown here is derived from an EMBL/GenBank/DDBJ whole genome shotgun (WGS) entry which is preliminary data.</text>
</comment>
<dbReference type="SUPFAM" id="SSF82171">
    <property type="entry name" value="DPP6 N-terminal domain-like"/>
    <property type="match status" value="1"/>
</dbReference>
<dbReference type="PANTHER" id="PTHR36842">
    <property type="entry name" value="PROTEIN TOLB HOMOLOG"/>
    <property type="match status" value="1"/>
</dbReference>
<dbReference type="GO" id="GO:0045490">
    <property type="term" value="P:pectin catabolic process"/>
    <property type="evidence" value="ECO:0007669"/>
    <property type="project" value="InterPro"/>
</dbReference>
<dbReference type="PANTHER" id="PTHR36842:SF1">
    <property type="entry name" value="PROTEIN TOLB"/>
    <property type="match status" value="1"/>
</dbReference>
<dbReference type="RefSeq" id="WP_308732517.1">
    <property type="nucleotide sequence ID" value="NZ_JAJEQN010000061.1"/>
</dbReference>
<dbReference type="InterPro" id="IPR015943">
    <property type="entry name" value="WD40/YVTN_repeat-like_dom_sf"/>
</dbReference>
<dbReference type="EMBL" id="JAJEQN010000061">
    <property type="protein sequence ID" value="MCC2222988.1"/>
    <property type="molecule type" value="Genomic_DNA"/>
</dbReference>
<evidence type="ECO:0000313" key="3">
    <source>
        <dbReference type="Proteomes" id="UP001198200"/>
    </source>
</evidence>
<gene>
    <name evidence="2" type="ORF">LKD48_15405</name>
</gene>
<protein>
    <submittedName>
        <fullName evidence="2">Oligogalacturonate lyase family protein</fullName>
    </submittedName>
</protein>
<organism evidence="2 3">
    <name type="scientific">Anthropogastromicrobium aceti</name>
    <dbReference type="NCBI Taxonomy" id="2981768"/>
    <lineage>
        <taxon>Bacteria</taxon>
        <taxon>Bacillati</taxon>
        <taxon>Bacillota</taxon>
        <taxon>Clostridia</taxon>
        <taxon>Lachnospirales</taxon>
        <taxon>Lachnospiraceae</taxon>
        <taxon>Anthropogastromicrobium</taxon>
    </lineage>
</organism>
<dbReference type="AlphaFoldDB" id="A0AAE3E786"/>
<keyword evidence="2" id="KW-0456">Lyase</keyword>
<evidence type="ECO:0000313" key="2">
    <source>
        <dbReference type="EMBL" id="MCC2222988.1"/>
    </source>
</evidence>
<dbReference type="Pfam" id="PF14583">
    <property type="entry name" value="Pectate_lyase22"/>
    <property type="match status" value="1"/>
</dbReference>
<dbReference type="Gene3D" id="2.130.10.10">
    <property type="entry name" value="YVTN repeat-like/Quinoprotein amine dehydrogenase"/>
    <property type="match status" value="1"/>
</dbReference>